<protein>
    <submittedName>
        <fullName evidence="8">FtsX-like permease family</fullName>
    </submittedName>
</protein>
<keyword evidence="9" id="KW-1185">Reference proteome</keyword>
<dbReference type="AlphaFoldDB" id="A0A0L0WDP4"/>
<name>A0A0L0WDP4_GOTPU</name>
<proteinExistence type="inferred from homology"/>
<keyword evidence="6" id="KW-0813">Transport</keyword>
<evidence type="ECO:0000256" key="5">
    <source>
        <dbReference type="ARBA" id="ARBA00023136"/>
    </source>
</evidence>
<dbReference type="GO" id="GO:0005886">
    <property type="term" value="C:plasma membrane"/>
    <property type="evidence" value="ECO:0007669"/>
    <property type="project" value="UniProtKB-SubCell"/>
</dbReference>
<evidence type="ECO:0000259" key="7">
    <source>
        <dbReference type="Pfam" id="PF02687"/>
    </source>
</evidence>
<dbReference type="Proteomes" id="UP000037267">
    <property type="component" value="Unassembled WGS sequence"/>
</dbReference>
<feature type="domain" description="ABC3 transporter permease C-terminal" evidence="7">
    <location>
        <begin position="537"/>
        <end position="636"/>
    </location>
</feature>
<dbReference type="STRING" id="1503.CLPU_2c00490"/>
<feature type="domain" description="ABC3 transporter permease C-terminal" evidence="7">
    <location>
        <begin position="68"/>
        <end position="183"/>
    </location>
</feature>
<organism evidence="8 9">
    <name type="scientific">Gottschalkia purinilytica</name>
    <name type="common">Clostridium purinilyticum</name>
    <dbReference type="NCBI Taxonomy" id="1503"/>
    <lineage>
        <taxon>Bacteria</taxon>
        <taxon>Bacillati</taxon>
        <taxon>Bacillota</taxon>
        <taxon>Tissierellia</taxon>
        <taxon>Tissierellales</taxon>
        <taxon>Gottschalkiaceae</taxon>
        <taxon>Gottschalkia</taxon>
    </lineage>
</organism>
<feature type="transmembrane region" description="Helical" evidence="6">
    <location>
        <begin position="528"/>
        <end position="552"/>
    </location>
</feature>
<evidence type="ECO:0000313" key="9">
    <source>
        <dbReference type="Proteomes" id="UP000037267"/>
    </source>
</evidence>
<dbReference type="PIRSF" id="PIRSF018968">
    <property type="entry name" value="ABC_permease_BceB"/>
    <property type="match status" value="1"/>
</dbReference>
<dbReference type="InterPro" id="IPR052536">
    <property type="entry name" value="ABC-4_Integral_Memb_Prot"/>
</dbReference>
<reference evidence="9" key="1">
    <citation type="submission" date="2015-07" db="EMBL/GenBank/DDBJ databases">
        <title>Draft genome sequence of the purine-degrading Gottschalkia purinilyticum DSM 1384 (formerly Clostridium purinilyticum).</title>
        <authorList>
            <person name="Poehlein A."/>
            <person name="Schiel-Bengelsdorf B."/>
            <person name="Bengelsdorf F.R."/>
            <person name="Daniel R."/>
            <person name="Duerre P."/>
        </authorList>
    </citation>
    <scope>NUCLEOTIDE SEQUENCE [LARGE SCALE GENOMIC DNA]</scope>
    <source>
        <strain evidence="9">DSM 1384</strain>
    </source>
</reference>
<keyword evidence="3 6" id="KW-0812">Transmembrane</keyword>
<feature type="transmembrane region" description="Helical" evidence="6">
    <location>
        <begin position="152"/>
        <end position="177"/>
    </location>
</feature>
<dbReference type="PANTHER" id="PTHR46795">
    <property type="entry name" value="ABC TRANSPORTER PERMEASE-RELATED-RELATED"/>
    <property type="match status" value="1"/>
</dbReference>
<evidence type="ECO:0000256" key="2">
    <source>
        <dbReference type="ARBA" id="ARBA00022475"/>
    </source>
</evidence>
<feature type="transmembrane region" description="Helical" evidence="6">
    <location>
        <begin position="586"/>
        <end position="605"/>
    </location>
</feature>
<evidence type="ECO:0000256" key="4">
    <source>
        <dbReference type="ARBA" id="ARBA00022989"/>
    </source>
</evidence>
<feature type="transmembrane region" description="Helical" evidence="6">
    <location>
        <begin position="286"/>
        <end position="308"/>
    </location>
</feature>
<dbReference type="InterPro" id="IPR003838">
    <property type="entry name" value="ABC3_permease_C"/>
</dbReference>
<comment type="similarity">
    <text evidence="6">Belongs to the ABC-4 integral membrane protein family.</text>
</comment>
<dbReference type="InterPro" id="IPR027022">
    <property type="entry name" value="ABC_permease_BceB-typ"/>
</dbReference>
<dbReference type="EMBL" id="LGSS01000002">
    <property type="protein sequence ID" value="KNF09598.1"/>
    <property type="molecule type" value="Genomic_DNA"/>
</dbReference>
<dbReference type="Pfam" id="PF02687">
    <property type="entry name" value="FtsX"/>
    <property type="match status" value="2"/>
</dbReference>
<feature type="transmembrane region" description="Helical" evidence="6">
    <location>
        <begin position="61"/>
        <end position="88"/>
    </location>
</feature>
<feature type="transmembrane region" description="Helical" evidence="6">
    <location>
        <begin position="617"/>
        <end position="637"/>
    </location>
</feature>
<evidence type="ECO:0000313" key="8">
    <source>
        <dbReference type="EMBL" id="KNF09598.1"/>
    </source>
</evidence>
<dbReference type="OrthoDB" id="9781780at2"/>
<comment type="caution">
    <text evidence="8">The sequence shown here is derived from an EMBL/GenBank/DDBJ whole genome shotgun (WGS) entry which is preliminary data.</text>
</comment>
<feature type="transmembrane region" description="Helical" evidence="6">
    <location>
        <begin position="197"/>
        <end position="221"/>
    </location>
</feature>
<keyword evidence="5 6" id="KW-0472">Membrane</keyword>
<feature type="transmembrane region" description="Helical" evidence="6">
    <location>
        <begin position="21"/>
        <end position="41"/>
    </location>
</feature>
<gene>
    <name evidence="8" type="ORF">CLPU_2c00490</name>
</gene>
<feature type="transmembrane region" description="Helical" evidence="6">
    <location>
        <begin position="109"/>
        <end position="132"/>
    </location>
</feature>
<comment type="subcellular location">
    <subcellularLocation>
        <location evidence="1 6">Cell membrane</location>
        <topology evidence="1 6">Multi-pass membrane protein</topology>
    </subcellularLocation>
</comment>
<feature type="transmembrane region" description="Helical" evidence="6">
    <location>
        <begin position="227"/>
        <end position="257"/>
    </location>
</feature>
<evidence type="ECO:0000256" key="6">
    <source>
        <dbReference type="PIRNR" id="PIRNR018968"/>
    </source>
</evidence>
<keyword evidence="2 6" id="KW-1003">Cell membrane</keyword>
<keyword evidence="4 6" id="KW-1133">Transmembrane helix</keyword>
<evidence type="ECO:0000256" key="1">
    <source>
        <dbReference type="ARBA" id="ARBA00004651"/>
    </source>
</evidence>
<dbReference type="RefSeq" id="WP_050353997.1">
    <property type="nucleotide sequence ID" value="NZ_LGSS01000002.1"/>
</dbReference>
<sequence>MRLYNIALKNIKENLYRYIMYYLSNTFTVAIFFIFSNFMVYSKKITNIQGVSISIKNNIDIGIILCQIIIVMFSIIFVTYSISIFLRYRGKEFGLLSLFGMSINQIRKYVLIESMIISVASITSGIILGILFSKLFFLIIGAFLKSSIAFGISFKATILTFILFFILFEVINVIMFLKIKNKEIIEQIKLNKTSKEVPTFSIIKSLIGIVLIIAGYAVSWITRLNNISLQIALTTFMVIVGTYFIITEFSIAIINGLKKNTKRFYRKTSMITISQIMFKLKDTAKILFLTSILGTVTFTATETIYSFFTETPMMTVEHYSDDIGILQTDKNIRDHIDIEDIKSVLKDYNVNIKYFNKIEGIKADEIFGNDKNNKYMSKFMLVSNSQYNKIAKRIGEKKLKINKKEMICIFYFDDNIKFYDNNKLLESKVMNDNSILKINDKTQNYIIKKKIYKSPIYMRHMLVINDKEFKDIIINTPQNKLVNYYSIKLNNWLDSYEGSRELEKFMGVNYRDCYHAKIYSYTEQKNTLGMMLFIGLFIVILFSIASGSIIYFRLFNDIKQDSVEFGILKKIGASQSDIKKIITKQIAVIFFIPFIVSTIHSLFALKLLENIFEKNLLINGLTVMVGYLIFQLIYFLLVRKIYIRKINALK</sequence>
<dbReference type="PANTHER" id="PTHR46795:SF1">
    <property type="entry name" value="ABC TRANSPORTER PERMEASE PROTEIN"/>
    <property type="match status" value="1"/>
</dbReference>
<accession>A0A0L0WDP4</accession>
<evidence type="ECO:0000256" key="3">
    <source>
        <dbReference type="ARBA" id="ARBA00022692"/>
    </source>
</evidence>
<dbReference type="GO" id="GO:0055085">
    <property type="term" value="P:transmembrane transport"/>
    <property type="evidence" value="ECO:0007669"/>
    <property type="project" value="UniProtKB-UniRule"/>
</dbReference>